<dbReference type="PROSITE" id="PS00629">
    <property type="entry name" value="IMP_1"/>
    <property type="match status" value="1"/>
</dbReference>
<evidence type="ECO:0000256" key="1">
    <source>
        <dbReference type="ARBA" id="ARBA00022723"/>
    </source>
</evidence>
<feature type="binding site" evidence="4">
    <location>
        <position position="92"/>
    </location>
    <ligand>
        <name>Mg(2+)</name>
        <dbReference type="ChEBI" id="CHEBI:18420"/>
        <label>1</label>
        <note>catalytic</note>
    </ligand>
</feature>
<feature type="binding site" evidence="4">
    <location>
        <position position="90"/>
    </location>
    <ligand>
        <name>Mg(2+)</name>
        <dbReference type="ChEBI" id="CHEBI:18420"/>
        <label>2</label>
    </ligand>
</feature>
<evidence type="ECO:0000313" key="6">
    <source>
        <dbReference type="Proteomes" id="UP000712713"/>
    </source>
</evidence>
<evidence type="ECO:0000256" key="3">
    <source>
        <dbReference type="ARBA" id="ARBA00022842"/>
    </source>
</evidence>
<gene>
    <name evidence="5" type="ORF">K8V15_06915</name>
</gene>
<keyword evidence="2" id="KW-0378">Hydrolase</keyword>
<dbReference type="GO" id="GO:0008934">
    <property type="term" value="F:inositol monophosphate 1-phosphatase activity"/>
    <property type="evidence" value="ECO:0007669"/>
    <property type="project" value="TreeGrafter"/>
</dbReference>
<feature type="binding site" evidence="4">
    <location>
        <position position="67"/>
    </location>
    <ligand>
        <name>Mg(2+)</name>
        <dbReference type="ChEBI" id="CHEBI:18420"/>
        <label>1</label>
        <note>catalytic</note>
    </ligand>
</feature>
<dbReference type="PANTHER" id="PTHR20854">
    <property type="entry name" value="INOSITOL MONOPHOSPHATASE"/>
    <property type="match status" value="1"/>
</dbReference>
<keyword evidence="1 4" id="KW-0479">Metal-binding</keyword>
<dbReference type="GO" id="GO:0007165">
    <property type="term" value="P:signal transduction"/>
    <property type="evidence" value="ECO:0007669"/>
    <property type="project" value="TreeGrafter"/>
</dbReference>
<accession>A0A921ENL3</accession>
<protein>
    <submittedName>
        <fullName evidence="5">Inositol monophosphatase</fullName>
    </submittedName>
</protein>
<dbReference type="GO" id="GO:0046872">
    <property type="term" value="F:metal ion binding"/>
    <property type="evidence" value="ECO:0007669"/>
    <property type="project" value="UniProtKB-KW"/>
</dbReference>
<name>A0A921ENL3_9ACTN</name>
<dbReference type="Proteomes" id="UP000712713">
    <property type="component" value="Unassembled WGS sequence"/>
</dbReference>
<feature type="binding site" evidence="4">
    <location>
        <position position="93"/>
    </location>
    <ligand>
        <name>Mg(2+)</name>
        <dbReference type="ChEBI" id="CHEBI:18420"/>
        <label>2</label>
    </ligand>
</feature>
<dbReference type="InterPro" id="IPR020583">
    <property type="entry name" value="Inositol_monoP_metal-BS"/>
</dbReference>
<organism evidence="5 6">
    <name type="scientific">Tessaracoccus flavescens</name>
    <dbReference type="NCBI Taxonomy" id="399497"/>
    <lineage>
        <taxon>Bacteria</taxon>
        <taxon>Bacillati</taxon>
        <taxon>Actinomycetota</taxon>
        <taxon>Actinomycetes</taxon>
        <taxon>Propionibacteriales</taxon>
        <taxon>Propionibacteriaceae</taxon>
        <taxon>Tessaracoccus</taxon>
    </lineage>
</organism>
<evidence type="ECO:0000256" key="2">
    <source>
        <dbReference type="ARBA" id="ARBA00022801"/>
    </source>
</evidence>
<evidence type="ECO:0000313" key="5">
    <source>
        <dbReference type="EMBL" id="HJE51693.1"/>
    </source>
</evidence>
<comment type="cofactor">
    <cofactor evidence="4">
        <name>Mg(2+)</name>
        <dbReference type="ChEBI" id="CHEBI:18420"/>
    </cofactor>
</comment>
<dbReference type="Pfam" id="PF00459">
    <property type="entry name" value="Inositol_P"/>
    <property type="match status" value="1"/>
</dbReference>
<dbReference type="Gene3D" id="3.40.190.80">
    <property type="match status" value="1"/>
</dbReference>
<sequence length="259" mass="28632">MDTDGILRLIHETAAEVITPRFRSLAESDIDSKRHKGDLVTVADTEAERVLTRRLKEVYPEALVLGEESVFEDPSLLKGVANADHAFIIDPIDGTGNFVRGDERYGSMLCELRGGVTTRGWIYQPQTERSYVAERGAGVRLNGEPIIRERPQRLPLGAASRKRVVGYSVDGRLSPIVPSSYACAFDYPNVLHGVIDFIAYNSLHPWDHLPGSLMVTELGGVSRTFDGLAYTVQTRSKGLLVAGDTVSWMAAQKYWPVED</sequence>
<dbReference type="Gene3D" id="3.30.540.10">
    <property type="entry name" value="Fructose-1,6-Bisphosphatase, subunit A, domain 1"/>
    <property type="match status" value="1"/>
</dbReference>
<feature type="binding site" evidence="4">
    <location>
        <position position="207"/>
    </location>
    <ligand>
        <name>Mg(2+)</name>
        <dbReference type="ChEBI" id="CHEBI:18420"/>
        <label>1</label>
        <note>catalytic</note>
    </ligand>
</feature>
<comment type="caution">
    <text evidence="5">The sequence shown here is derived from an EMBL/GenBank/DDBJ whole genome shotgun (WGS) entry which is preliminary data.</text>
</comment>
<dbReference type="GO" id="GO:0006020">
    <property type="term" value="P:inositol metabolic process"/>
    <property type="evidence" value="ECO:0007669"/>
    <property type="project" value="TreeGrafter"/>
</dbReference>
<proteinExistence type="predicted"/>
<keyword evidence="3 4" id="KW-0460">Magnesium</keyword>
<dbReference type="PANTHER" id="PTHR20854:SF4">
    <property type="entry name" value="INOSITOL-1-MONOPHOSPHATASE-RELATED"/>
    <property type="match status" value="1"/>
</dbReference>
<dbReference type="SUPFAM" id="SSF56655">
    <property type="entry name" value="Carbohydrate phosphatase"/>
    <property type="match status" value="1"/>
</dbReference>
<dbReference type="AlphaFoldDB" id="A0A921ENL3"/>
<dbReference type="InterPro" id="IPR000760">
    <property type="entry name" value="Inositol_monophosphatase-like"/>
</dbReference>
<reference evidence="5" key="1">
    <citation type="journal article" date="2021" name="PeerJ">
        <title>Extensive microbial diversity within the chicken gut microbiome revealed by metagenomics and culture.</title>
        <authorList>
            <person name="Gilroy R."/>
            <person name="Ravi A."/>
            <person name="Getino M."/>
            <person name="Pursley I."/>
            <person name="Horton D.L."/>
            <person name="Alikhan N.F."/>
            <person name="Baker D."/>
            <person name="Gharbi K."/>
            <person name="Hall N."/>
            <person name="Watson M."/>
            <person name="Adriaenssens E.M."/>
            <person name="Foster-Nyarko E."/>
            <person name="Jarju S."/>
            <person name="Secka A."/>
            <person name="Antonio M."/>
            <person name="Oren A."/>
            <person name="Chaudhuri R.R."/>
            <person name="La Ragione R."/>
            <person name="Hildebrand F."/>
            <person name="Pallen M.J."/>
        </authorList>
    </citation>
    <scope>NUCLEOTIDE SEQUENCE</scope>
    <source>
        <strain evidence="5">ChiGjej3B3-7470</strain>
    </source>
</reference>
<reference evidence="5" key="2">
    <citation type="submission" date="2021-09" db="EMBL/GenBank/DDBJ databases">
        <authorList>
            <person name="Gilroy R."/>
        </authorList>
    </citation>
    <scope>NUCLEOTIDE SEQUENCE</scope>
    <source>
        <strain evidence="5">ChiGjej3B3-7470</strain>
    </source>
</reference>
<dbReference type="PRINTS" id="PR00377">
    <property type="entry name" value="IMPHPHTASES"/>
</dbReference>
<evidence type="ECO:0000256" key="4">
    <source>
        <dbReference type="PIRSR" id="PIRSR600760-2"/>
    </source>
</evidence>
<dbReference type="CDD" id="cd01637">
    <property type="entry name" value="IMPase_like"/>
    <property type="match status" value="1"/>
</dbReference>
<dbReference type="EMBL" id="DYZF01000178">
    <property type="protein sequence ID" value="HJE51693.1"/>
    <property type="molecule type" value="Genomic_DNA"/>
</dbReference>